<reference evidence="1" key="1">
    <citation type="submission" date="2022-10" db="EMBL/GenBank/DDBJ databases">
        <title>Rhodococcus ferula Z13 complete genome.</title>
        <authorList>
            <person name="Long X."/>
            <person name="Zang M."/>
        </authorList>
    </citation>
    <scope>NUCLEOTIDE SEQUENCE</scope>
    <source>
        <strain evidence="1">Z13</strain>
    </source>
</reference>
<evidence type="ECO:0000313" key="1">
    <source>
        <dbReference type="EMBL" id="UYP18404.1"/>
    </source>
</evidence>
<dbReference type="Proteomes" id="UP001156484">
    <property type="component" value="Chromosome"/>
</dbReference>
<accession>A0ACD4DE98</accession>
<name>A0ACD4DE98_9NOCA</name>
<sequence>MEPEDLRTAARDLQDLAEQADAARHYADRWLSPPENEGLIYFDVAERVHTVRARLTALYEELGVATDRAATAMADSARAYEDTELATSAQFERTNPDVGW</sequence>
<keyword evidence="2" id="KW-1185">Reference proteome</keyword>
<dbReference type="EMBL" id="CP107551">
    <property type="protein sequence ID" value="UYP18404.1"/>
    <property type="molecule type" value="Genomic_DNA"/>
</dbReference>
<gene>
    <name evidence="1" type="ORF">OED52_17345</name>
</gene>
<evidence type="ECO:0000313" key="2">
    <source>
        <dbReference type="Proteomes" id="UP001156484"/>
    </source>
</evidence>
<protein>
    <submittedName>
        <fullName evidence="1">Uncharacterized protein</fullName>
    </submittedName>
</protein>
<organism evidence="1 2">
    <name type="scientific">Rhodococcus sacchari</name>
    <dbReference type="NCBI Taxonomy" id="2962047"/>
    <lineage>
        <taxon>Bacteria</taxon>
        <taxon>Bacillati</taxon>
        <taxon>Actinomycetota</taxon>
        <taxon>Actinomycetes</taxon>
        <taxon>Mycobacteriales</taxon>
        <taxon>Nocardiaceae</taxon>
        <taxon>Rhodococcus</taxon>
    </lineage>
</organism>
<proteinExistence type="predicted"/>